<gene>
    <name evidence="4 5" type="primary">rpsK</name>
    <name evidence="5" type="ORF">COB67_13465</name>
</gene>
<dbReference type="PIRSF" id="PIRSF002131">
    <property type="entry name" value="Ribosomal_S11"/>
    <property type="match status" value="1"/>
</dbReference>
<dbReference type="Gene3D" id="3.30.420.80">
    <property type="entry name" value="Ribosomal protein S11"/>
    <property type="match status" value="1"/>
</dbReference>
<proteinExistence type="inferred from homology"/>
<accession>A0A2A4SLM8</accession>
<sequence length="122" mass="13710">MVKRKKFKFFVRNIAVLTIVCTSNNTIIHVRHSKGSFVISTGSVGLTGARRSTVYAAQQAAFLVGSRLKEKKIGGVFLFFKGFGRGRKSVLRILKKKIKILQLFDKTSISHNGCRSPKKRRL</sequence>
<keyword evidence="3 4" id="KW-0687">Ribonucleoprotein</keyword>
<evidence type="ECO:0000313" key="5">
    <source>
        <dbReference type="EMBL" id="PCI22323.1"/>
    </source>
</evidence>
<comment type="similarity">
    <text evidence="1 4">Belongs to the universal ribosomal protein uS11 family.</text>
</comment>
<reference evidence="6" key="1">
    <citation type="submission" date="2017-08" db="EMBL/GenBank/DDBJ databases">
        <title>A dynamic microbial community with high functional redundancy inhabits the cold, oxic subseafloor aquifer.</title>
        <authorList>
            <person name="Tully B.J."/>
            <person name="Wheat C.G."/>
            <person name="Glazer B.T."/>
            <person name="Huber J.A."/>
        </authorList>
    </citation>
    <scope>NUCLEOTIDE SEQUENCE [LARGE SCALE GENOMIC DNA]</scope>
</reference>
<comment type="function">
    <text evidence="4">Located on the platform of the 30S subunit, it bridges several disparate RNA helices of the 16S rRNA. Forms part of the Shine-Dalgarno cleft in the 70S ribosome.</text>
</comment>
<dbReference type="InterPro" id="IPR036967">
    <property type="entry name" value="Ribosomal_uS11_sf"/>
</dbReference>
<protein>
    <recommendedName>
        <fullName evidence="4">Small ribosomal subunit protein uS11</fullName>
    </recommendedName>
</protein>
<dbReference type="GO" id="GO:0003735">
    <property type="term" value="F:structural constituent of ribosome"/>
    <property type="evidence" value="ECO:0007669"/>
    <property type="project" value="InterPro"/>
</dbReference>
<dbReference type="PANTHER" id="PTHR11759">
    <property type="entry name" value="40S RIBOSOMAL PROTEIN S14/30S RIBOSOMAL PROTEIN S11"/>
    <property type="match status" value="1"/>
</dbReference>
<dbReference type="AlphaFoldDB" id="A0A2A4SLM8"/>
<evidence type="ECO:0000256" key="4">
    <source>
        <dbReference type="HAMAP-Rule" id="MF_01310"/>
    </source>
</evidence>
<evidence type="ECO:0000256" key="2">
    <source>
        <dbReference type="ARBA" id="ARBA00022980"/>
    </source>
</evidence>
<keyword evidence="4" id="KW-0699">rRNA-binding</keyword>
<dbReference type="HAMAP" id="MF_01310">
    <property type="entry name" value="Ribosomal_uS11"/>
    <property type="match status" value="1"/>
</dbReference>
<evidence type="ECO:0000256" key="3">
    <source>
        <dbReference type="ARBA" id="ARBA00023274"/>
    </source>
</evidence>
<evidence type="ECO:0000256" key="1">
    <source>
        <dbReference type="ARBA" id="ARBA00006194"/>
    </source>
</evidence>
<keyword evidence="2 4" id="KW-0689">Ribosomal protein</keyword>
<dbReference type="GO" id="GO:0006412">
    <property type="term" value="P:translation"/>
    <property type="evidence" value="ECO:0007669"/>
    <property type="project" value="UniProtKB-UniRule"/>
</dbReference>
<dbReference type="GO" id="GO:0005840">
    <property type="term" value="C:ribosome"/>
    <property type="evidence" value="ECO:0007669"/>
    <property type="project" value="UniProtKB-KW"/>
</dbReference>
<keyword evidence="4" id="KW-0694">RNA-binding</keyword>
<dbReference type="Proteomes" id="UP000218113">
    <property type="component" value="Unassembled WGS sequence"/>
</dbReference>
<dbReference type="SUPFAM" id="SSF53137">
    <property type="entry name" value="Translational machinery components"/>
    <property type="match status" value="1"/>
</dbReference>
<organism evidence="5 6">
    <name type="scientific">SAR324 cluster bacterium</name>
    <dbReference type="NCBI Taxonomy" id="2024889"/>
    <lineage>
        <taxon>Bacteria</taxon>
        <taxon>Deltaproteobacteria</taxon>
        <taxon>SAR324 cluster</taxon>
    </lineage>
</organism>
<dbReference type="EMBL" id="NVSR01000163">
    <property type="protein sequence ID" value="PCI22323.1"/>
    <property type="molecule type" value="Genomic_DNA"/>
</dbReference>
<dbReference type="InterPro" id="IPR001971">
    <property type="entry name" value="Ribosomal_uS11"/>
</dbReference>
<comment type="subunit">
    <text evidence="4">Part of the 30S ribosomal subunit. Interacts with proteins S7 and S18. Binds to IF-3.</text>
</comment>
<dbReference type="Pfam" id="PF00411">
    <property type="entry name" value="Ribosomal_S11"/>
    <property type="match status" value="1"/>
</dbReference>
<name>A0A2A4SLM8_9DELT</name>
<comment type="caution">
    <text evidence="5">The sequence shown here is derived from an EMBL/GenBank/DDBJ whole genome shotgun (WGS) entry which is preliminary data.</text>
</comment>
<evidence type="ECO:0000313" key="6">
    <source>
        <dbReference type="Proteomes" id="UP000218113"/>
    </source>
</evidence>
<dbReference type="GO" id="GO:1990904">
    <property type="term" value="C:ribonucleoprotein complex"/>
    <property type="evidence" value="ECO:0007669"/>
    <property type="project" value="UniProtKB-KW"/>
</dbReference>
<dbReference type="GO" id="GO:0019843">
    <property type="term" value="F:rRNA binding"/>
    <property type="evidence" value="ECO:0007669"/>
    <property type="project" value="UniProtKB-UniRule"/>
</dbReference>